<evidence type="ECO:0000313" key="1">
    <source>
        <dbReference type="EMBL" id="RDI66954.1"/>
    </source>
</evidence>
<gene>
    <name evidence="1" type="ORF">DFR76_10325</name>
</gene>
<comment type="caution">
    <text evidence="1">The sequence shown here is derived from an EMBL/GenBank/DDBJ whole genome shotgun (WGS) entry which is preliminary data.</text>
</comment>
<proteinExistence type="predicted"/>
<sequence>MFDDREGLAVTYQPEGSFGIGELLVSARVPPFAGAAVGYFNDTDLRGWAHALQAYPWKSDARLRISASLGDQETVDLVAYVVTNRGQLAVSAHLATVDIDDHSPTVGTVTEARVLIPTSYQAIGTFARALASAIADGGGTARLNVDRLE</sequence>
<evidence type="ECO:0000313" key="2">
    <source>
        <dbReference type="Proteomes" id="UP000254869"/>
    </source>
</evidence>
<dbReference type="EMBL" id="QQBC01000003">
    <property type="protein sequence ID" value="RDI66954.1"/>
    <property type="molecule type" value="Genomic_DNA"/>
</dbReference>
<dbReference type="AlphaFoldDB" id="A0A370IC22"/>
<accession>A0A370IC22</accession>
<keyword evidence="2" id="KW-1185">Reference proteome</keyword>
<reference evidence="1 2" key="1">
    <citation type="submission" date="2018-07" db="EMBL/GenBank/DDBJ databases">
        <title>Genomic Encyclopedia of Type Strains, Phase IV (KMG-IV): sequencing the most valuable type-strain genomes for metagenomic binning, comparative biology and taxonomic classification.</title>
        <authorList>
            <person name="Goeker M."/>
        </authorList>
    </citation>
    <scope>NUCLEOTIDE SEQUENCE [LARGE SCALE GENOMIC DNA]</scope>
    <source>
        <strain evidence="1 2">DSM 44290</strain>
    </source>
</reference>
<protein>
    <submittedName>
        <fullName evidence="1">Uncharacterized protein</fullName>
    </submittedName>
</protein>
<organism evidence="1 2">
    <name type="scientific">Nocardia pseudobrasiliensis</name>
    <dbReference type="NCBI Taxonomy" id="45979"/>
    <lineage>
        <taxon>Bacteria</taxon>
        <taxon>Bacillati</taxon>
        <taxon>Actinomycetota</taxon>
        <taxon>Actinomycetes</taxon>
        <taxon>Mycobacteriales</taxon>
        <taxon>Nocardiaceae</taxon>
        <taxon>Nocardia</taxon>
    </lineage>
</organism>
<name>A0A370IC22_9NOCA</name>
<dbReference type="Proteomes" id="UP000254869">
    <property type="component" value="Unassembled WGS sequence"/>
</dbReference>